<sequence length="95" mass="11471">MEKVLEMLQAMQVEQKDFRNEMNQRLDAMDGSIRIMDNRIGAIDDRLENIEKLVIQNGEKLDNNRDYVGKKTNFLEHRNIEPEQRIYELENRYKQ</sequence>
<evidence type="ECO:0000313" key="1">
    <source>
        <dbReference type="EMBL" id="GEN84594.1"/>
    </source>
</evidence>
<dbReference type="OrthoDB" id="9908650at2"/>
<reference evidence="1 2" key="1">
    <citation type="submission" date="2019-07" db="EMBL/GenBank/DDBJ databases">
        <title>Whole genome shotgun sequence of Sporosarcina luteola NBRC 105378.</title>
        <authorList>
            <person name="Hosoyama A."/>
            <person name="Uohara A."/>
            <person name="Ohji S."/>
            <person name="Ichikawa N."/>
        </authorList>
    </citation>
    <scope>NUCLEOTIDE SEQUENCE [LARGE SCALE GENOMIC DNA]</scope>
    <source>
        <strain evidence="1 2">NBRC 105378</strain>
    </source>
</reference>
<gene>
    <name evidence="1" type="ORF">SLU01_29060</name>
</gene>
<dbReference type="Proteomes" id="UP000321901">
    <property type="component" value="Unassembled WGS sequence"/>
</dbReference>
<organism evidence="1 2">
    <name type="scientific">Sporosarcina luteola</name>
    <dbReference type="NCBI Taxonomy" id="582850"/>
    <lineage>
        <taxon>Bacteria</taxon>
        <taxon>Bacillati</taxon>
        <taxon>Bacillota</taxon>
        <taxon>Bacilli</taxon>
        <taxon>Bacillales</taxon>
        <taxon>Caryophanaceae</taxon>
        <taxon>Sporosarcina</taxon>
    </lineage>
</organism>
<evidence type="ECO:0000313" key="2">
    <source>
        <dbReference type="Proteomes" id="UP000321901"/>
    </source>
</evidence>
<protein>
    <submittedName>
        <fullName evidence="1">Uncharacterized protein</fullName>
    </submittedName>
</protein>
<dbReference type="RefSeq" id="WP_147059585.1">
    <property type="nucleotide sequence ID" value="NZ_BJYL01000040.1"/>
</dbReference>
<dbReference type="EMBL" id="BJYL01000040">
    <property type="protein sequence ID" value="GEN84594.1"/>
    <property type="molecule type" value="Genomic_DNA"/>
</dbReference>
<keyword evidence="2" id="KW-1185">Reference proteome</keyword>
<proteinExistence type="predicted"/>
<comment type="caution">
    <text evidence="1">The sequence shown here is derived from an EMBL/GenBank/DDBJ whole genome shotgun (WGS) entry which is preliminary data.</text>
</comment>
<accession>A0A511ZAX5</accession>
<dbReference type="SUPFAM" id="SSF57997">
    <property type="entry name" value="Tropomyosin"/>
    <property type="match status" value="1"/>
</dbReference>
<dbReference type="AlphaFoldDB" id="A0A511ZAX5"/>
<name>A0A511ZAX5_9BACL</name>